<sequence length="70" mass="7672">MRSDGVMEPFAHIGKFLIITGLIIIVLGAILMLAGKVPFLGRLPGDIIIERKNFTFYFPLATSIILSVVL</sequence>
<organism evidence="2">
    <name type="scientific">hydrothermal vent metagenome</name>
    <dbReference type="NCBI Taxonomy" id="652676"/>
    <lineage>
        <taxon>unclassified sequences</taxon>
        <taxon>metagenomes</taxon>
        <taxon>ecological metagenomes</taxon>
    </lineage>
</organism>
<keyword evidence="1" id="KW-0812">Transmembrane</keyword>
<name>A0A3B1CZX4_9ZZZZ</name>
<evidence type="ECO:0008006" key="3">
    <source>
        <dbReference type="Google" id="ProtNLM"/>
    </source>
</evidence>
<accession>A0A3B1CZX4</accession>
<keyword evidence="1" id="KW-0472">Membrane</keyword>
<gene>
    <name evidence="2" type="ORF">MNBD_NITROSPIRAE02-214</name>
</gene>
<evidence type="ECO:0000313" key="2">
    <source>
        <dbReference type="EMBL" id="VAX32121.1"/>
    </source>
</evidence>
<dbReference type="Pfam" id="PF11146">
    <property type="entry name" value="DUF2905"/>
    <property type="match status" value="1"/>
</dbReference>
<feature type="transmembrane region" description="Helical" evidence="1">
    <location>
        <begin position="12"/>
        <end position="34"/>
    </location>
</feature>
<keyword evidence="1" id="KW-1133">Transmembrane helix</keyword>
<feature type="non-terminal residue" evidence="2">
    <location>
        <position position="70"/>
    </location>
</feature>
<dbReference type="AlphaFoldDB" id="A0A3B1CZX4"/>
<dbReference type="PANTHER" id="PTHR36443">
    <property type="entry name" value="BSR5223 PROTEIN"/>
    <property type="match status" value="1"/>
</dbReference>
<proteinExistence type="predicted"/>
<reference evidence="2" key="1">
    <citation type="submission" date="2018-06" db="EMBL/GenBank/DDBJ databases">
        <authorList>
            <person name="Zhirakovskaya E."/>
        </authorList>
    </citation>
    <scope>NUCLEOTIDE SEQUENCE</scope>
</reference>
<dbReference type="PANTHER" id="PTHR36443:SF1">
    <property type="entry name" value="BSR5223 PROTEIN"/>
    <property type="match status" value="1"/>
</dbReference>
<protein>
    <recommendedName>
        <fullName evidence="3">DUF2905 domain-containing protein</fullName>
    </recommendedName>
</protein>
<evidence type="ECO:0000256" key="1">
    <source>
        <dbReference type="SAM" id="Phobius"/>
    </source>
</evidence>
<dbReference type="EMBL" id="UOGH01000235">
    <property type="protein sequence ID" value="VAX32121.1"/>
    <property type="molecule type" value="Genomic_DNA"/>
</dbReference>
<dbReference type="InterPro" id="IPR021320">
    <property type="entry name" value="DUF2905"/>
</dbReference>